<dbReference type="InterPro" id="IPR002853">
    <property type="entry name" value="TFIIE_asu"/>
</dbReference>
<dbReference type="Proteomes" id="UP001305414">
    <property type="component" value="Unassembled WGS sequence"/>
</dbReference>
<dbReference type="PANTHER" id="PTHR13097:SF7">
    <property type="entry name" value="GENERAL TRANSCRIPTION FACTOR IIE SUBUNIT 1"/>
    <property type="match status" value="1"/>
</dbReference>
<dbReference type="InterPro" id="IPR017919">
    <property type="entry name" value="TFIIE/TFIIEa_HTH"/>
</dbReference>
<name>A0AAN7UJU7_9PEZI</name>
<feature type="domain" description="HTH TFE/IIEalpha-type" evidence="4">
    <location>
        <begin position="4"/>
        <end position="118"/>
    </location>
</feature>
<feature type="compositionally biased region" description="Basic and acidic residues" evidence="3">
    <location>
        <begin position="347"/>
        <end position="356"/>
    </location>
</feature>
<dbReference type="SMART" id="SM00531">
    <property type="entry name" value="TFIIE"/>
    <property type="match status" value="1"/>
</dbReference>
<feature type="compositionally biased region" description="Acidic residues" evidence="3">
    <location>
        <begin position="357"/>
        <end position="376"/>
    </location>
</feature>
<dbReference type="InterPro" id="IPR039997">
    <property type="entry name" value="TFE"/>
</dbReference>
<evidence type="ECO:0000259" key="4">
    <source>
        <dbReference type="PROSITE" id="PS51344"/>
    </source>
</evidence>
<feature type="compositionally biased region" description="Basic and acidic residues" evidence="3">
    <location>
        <begin position="402"/>
        <end position="414"/>
    </location>
</feature>
<feature type="compositionally biased region" description="Acidic residues" evidence="3">
    <location>
        <begin position="415"/>
        <end position="431"/>
    </location>
</feature>
<dbReference type="PANTHER" id="PTHR13097">
    <property type="entry name" value="TRANSCRIPTION INITIATION FACTOR IIE, ALPHA SUBUNIT"/>
    <property type="match status" value="1"/>
</dbReference>
<keyword evidence="1" id="KW-0805">Transcription regulation</keyword>
<evidence type="ECO:0000313" key="5">
    <source>
        <dbReference type="EMBL" id="KAK5627284.1"/>
    </source>
</evidence>
<accession>A0AAN7UJU7</accession>
<dbReference type="Pfam" id="PF02002">
    <property type="entry name" value="TFIIE_alpha"/>
    <property type="match status" value="1"/>
</dbReference>
<protein>
    <recommendedName>
        <fullName evidence="4">HTH TFE/IIEalpha-type domain-containing protein</fullName>
    </recommendedName>
</protein>
<dbReference type="GO" id="GO:0005673">
    <property type="term" value="C:transcription factor TFIIE complex"/>
    <property type="evidence" value="ECO:0007669"/>
    <property type="project" value="TreeGrafter"/>
</dbReference>
<evidence type="ECO:0000313" key="6">
    <source>
        <dbReference type="Proteomes" id="UP001305414"/>
    </source>
</evidence>
<keyword evidence="6" id="KW-1185">Reference proteome</keyword>
<comment type="caution">
    <text evidence="5">The sequence shown here is derived from an EMBL/GenBank/DDBJ whole genome shotgun (WGS) entry which is preliminary data.</text>
</comment>
<feature type="compositionally biased region" description="Basic and acidic residues" evidence="3">
    <location>
        <begin position="271"/>
        <end position="285"/>
    </location>
</feature>
<gene>
    <name evidence="5" type="ORF">RRF57_002999</name>
</gene>
<keyword evidence="2" id="KW-0804">Transcription</keyword>
<proteinExistence type="predicted"/>
<evidence type="ECO:0000256" key="2">
    <source>
        <dbReference type="ARBA" id="ARBA00023163"/>
    </source>
</evidence>
<dbReference type="GO" id="GO:0006367">
    <property type="term" value="P:transcription initiation at RNA polymerase II promoter"/>
    <property type="evidence" value="ECO:0007669"/>
    <property type="project" value="InterPro"/>
</dbReference>
<dbReference type="InterPro" id="IPR024550">
    <property type="entry name" value="TFIIEa/SarR/Rpc3_HTH_dom"/>
</dbReference>
<dbReference type="EMBL" id="JAWHQM010000005">
    <property type="protein sequence ID" value="KAK5627284.1"/>
    <property type="molecule type" value="Genomic_DNA"/>
</dbReference>
<dbReference type="PROSITE" id="PS51344">
    <property type="entry name" value="HTH_TFE_IIE"/>
    <property type="match status" value="1"/>
</dbReference>
<feature type="compositionally biased region" description="Basic and acidic residues" evidence="3">
    <location>
        <begin position="320"/>
        <end position="335"/>
    </location>
</feature>
<evidence type="ECO:0000256" key="3">
    <source>
        <dbReference type="SAM" id="MobiDB-lite"/>
    </source>
</evidence>
<sequence length="431" mass="48508">MDLAQQLVRSVARTFLNSPDIDTRHVLIVDALVIHSALRDDDLSYLMSMNLKDLHRICAKLRDERLLQSRLVPPPDSTLLTRLTSYSHVRPELREGQQRPTNRTYYYIDYRQAIDAIKWRVYHLDKAVQGNAKPASEKKEYFCRRCRAEWTQMEVLDKVDPIKGFICHRCDAVLFFDPDREAGGHEQSTKLNNQLRFITDMLPKLDAMVVPENTFETAHAAARPVVRDATNQAAPSIVVESIAKPTAVKGMANTGPQSIAVDITELEGPTEAEKKAEQERKEKIARSNALPEWHLQSTVTGASYGGPNQPAVTKTDEEEDKKPADQGDDTMHSEEVSNLFEMLARQQAEEARRKEAEADESDEEDDQDDEEEEFEDIVNNTGTGEKRLASSGTTSVADTPASEERPPKKVKVEEPADEADSDDEDVAFEDV</sequence>
<reference evidence="5 6" key="1">
    <citation type="submission" date="2023-10" db="EMBL/GenBank/DDBJ databases">
        <title>Draft genome sequence of Xylaria bambusicola isolate GMP-LS, the root and basal stem rot pathogen of sugarcane in Indonesia.</title>
        <authorList>
            <person name="Selvaraj P."/>
            <person name="Muralishankar V."/>
            <person name="Muruganantham S."/>
            <person name="Sp S."/>
            <person name="Haryani S."/>
            <person name="Lau K.J.X."/>
            <person name="Naqvi N.I."/>
        </authorList>
    </citation>
    <scope>NUCLEOTIDE SEQUENCE [LARGE SCALE GENOMIC DNA]</scope>
    <source>
        <strain evidence="5">GMP-LS</strain>
    </source>
</reference>
<dbReference type="AlphaFoldDB" id="A0AAN7UJU7"/>
<organism evidence="5 6">
    <name type="scientific">Xylaria bambusicola</name>
    <dbReference type="NCBI Taxonomy" id="326684"/>
    <lineage>
        <taxon>Eukaryota</taxon>
        <taxon>Fungi</taxon>
        <taxon>Dikarya</taxon>
        <taxon>Ascomycota</taxon>
        <taxon>Pezizomycotina</taxon>
        <taxon>Sordariomycetes</taxon>
        <taxon>Xylariomycetidae</taxon>
        <taxon>Xylariales</taxon>
        <taxon>Xylariaceae</taxon>
        <taxon>Xylaria</taxon>
    </lineage>
</organism>
<evidence type="ECO:0000256" key="1">
    <source>
        <dbReference type="ARBA" id="ARBA00023015"/>
    </source>
</evidence>
<feature type="region of interest" description="Disordered" evidence="3">
    <location>
        <begin position="264"/>
        <end position="431"/>
    </location>
</feature>